<keyword evidence="1 3" id="KW-0193">Cuticle</keyword>
<proteinExistence type="predicted"/>
<dbReference type="PROSITE" id="PS51155">
    <property type="entry name" value="CHIT_BIND_RR_2"/>
    <property type="match status" value="2"/>
</dbReference>
<dbReference type="InterPro" id="IPR031311">
    <property type="entry name" value="CHIT_BIND_RR_consensus"/>
</dbReference>
<organism evidence="6 7">
    <name type="scientific">Parnassius apollo</name>
    <name type="common">Apollo butterfly</name>
    <name type="synonym">Papilio apollo</name>
    <dbReference type="NCBI Taxonomy" id="110799"/>
    <lineage>
        <taxon>Eukaryota</taxon>
        <taxon>Metazoa</taxon>
        <taxon>Ecdysozoa</taxon>
        <taxon>Arthropoda</taxon>
        <taxon>Hexapoda</taxon>
        <taxon>Insecta</taxon>
        <taxon>Pterygota</taxon>
        <taxon>Neoptera</taxon>
        <taxon>Endopterygota</taxon>
        <taxon>Lepidoptera</taxon>
        <taxon>Glossata</taxon>
        <taxon>Ditrysia</taxon>
        <taxon>Papilionoidea</taxon>
        <taxon>Papilionidae</taxon>
        <taxon>Parnassiinae</taxon>
        <taxon>Parnassini</taxon>
        <taxon>Parnassius</taxon>
        <taxon>Parnassius</taxon>
    </lineage>
</organism>
<protein>
    <submittedName>
        <fullName evidence="6">(apollo) hypothetical protein</fullName>
    </submittedName>
</protein>
<keyword evidence="7" id="KW-1185">Reference proteome</keyword>
<feature type="region of interest" description="Disordered" evidence="4">
    <location>
        <begin position="125"/>
        <end position="145"/>
    </location>
</feature>
<sequence>MAAKLIVVLAFVAVAHGSVVPATTVVKADDDYTSFAYDVADPITGDFKSQTETRVGGTVKGQYSLLEADGTKRTVDYTADDINGFNAVVKNEPAVVATKDNSDTPNNIPVSVDNGEDEIRFSAENNNTANSPASNPGRSHKTPINRQDRENYIKRRFFTKIFILHQRSEEAMAVKFIAVLAFVAAVQSSAVPAALVAKADDDYTSFGYDVAEPTTGDYKHHEETRVGRTVKGQYSFLEADGTTRIVDYTADANGYRAVVRNEPAVATKVTAPIAVATRALSPAVFTRRGIRSRPVHNIVAPAVYTAAP</sequence>
<dbReference type="AlphaFoldDB" id="A0A8S3X233"/>
<dbReference type="PANTHER" id="PTHR12236">
    <property type="entry name" value="STRUCTURAL CONTITUENT OF CUTICLE"/>
    <property type="match status" value="1"/>
</dbReference>
<accession>A0A8S3X233</accession>
<dbReference type="Pfam" id="PF00379">
    <property type="entry name" value="Chitin_bind_4"/>
    <property type="match status" value="2"/>
</dbReference>
<evidence type="ECO:0000313" key="6">
    <source>
        <dbReference type="EMBL" id="CAG4997390.1"/>
    </source>
</evidence>
<keyword evidence="2 5" id="KW-0732">Signal</keyword>
<dbReference type="GO" id="GO:0005615">
    <property type="term" value="C:extracellular space"/>
    <property type="evidence" value="ECO:0007669"/>
    <property type="project" value="TreeGrafter"/>
</dbReference>
<evidence type="ECO:0000256" key="2">
    <source>
        <dbReference type="ARBA" id="ARBA00022729"/>
    </source>
</evidence>
<feature type="compositionally biased region" description="Low complexity" evidence="4">
    <location>
        <begin position="125"/>
        <end position="135"/>
    </location>
</feature>
<dbReference type="PROSITE" id="PS00233">
    <property type="entry name" value="CHIT_BIND_RR_1"/>
    <property type="match status" value="2"/>
</dbReference>
<dbReference type="Proteomes" id="UP000691718">
    <property type="component" value="Unassembled WGS sequence"/>
</dbReference>
<dbReference type="GO" id="GO:0042302">
    <property type="term" value="F:structural constituent of cuticle"/>
    <property type="evidence" value="ECO:0007669"/>
    <property type="project" value="UniProtKB-UniRule"/>
</dbReference>
<dbReference type="EMBL" id="CAJQZP010000935">
    <property type="protein sequence ID" value="CAG4997390.1"/>
    <property type="molecule type" value="Genomic_DNA"/>
</dbReference>
<feature type="non-terminal residue" evidence="6">
    <location>
        <position position="1"/>
    </location>
</feature>
<gene>
    <name evidence="6" type="ORF">PAPOLLO_LOCUS13170</name>
</gene>
<evidence type="ECO:0000256" key="4">
    <source>
        <dbReference type="SAM" id="MobiDB-lite"/>
    </source>
</evidence>
<dbReference type="InterPro" id="IPR000618">
    <property type="entry name" value="Insect_cuticle"/>
</dbReference>
<evidence type="ECO:0000313" key="7">
    <source>
        <dbReference type="Proteomes" id="UP000691718"/>
    </source>
</evidence>
<dbReference type="GO" id="GO:0031012">
    <property type="term" value="C:extracellular matrix"/>
    <property type="evidence" value="ECO:0007669"/>
    <property type="project" value="TreeGrafter"/>
</dbReference>
<dbReference type="InterPro" id="IPR051217">
    <property type="entry name" value="Insect_Cuticle_Struc_Prot"/>
</dbReference>
<evidence type="ECO:0000256" key="3">
    <source>
        <dbReference type="PROSITE-ProRule" id="PRU00497"/>
    </source>
</evidence>
<feature type="chain" id="PRO_5035932538" evidence="5">
    <location>
        <begin position="18"/>
        <end position="308"/>
    </location>
</feature>
<name>A0A8S3X233_PARAO</name>
<evidence type="ECO:0000256" key="1">
    <source>
        <dbReference type="ARBA" id="ARBA00022460"/>
    </source>
</evidence>
<dbReference type="PANTHER" id="PTHR12236:SF75">
    <property type="entry name" value="CUTICULAR PROTEIN 62BB, ISOFORM A"/>
    <property type="match status" value="1"/>
</dbReference>
<evidence type="ECO:0000256" key="5">
    <source>
        <dbReference type="SAM" id="SignalP"/>
    </source>
</evidence>
<reference evidence="6" key="1">
    <citation type="submission" date="2021-04" db="EMBL/GenBank/DDBJ databases">
        <authorList>
            <person name="Tunstrom K."/>
        </authorList>
    </citation>
    <scope>NUCLEOTIDE SEQUENCE</scope>
</reference>
<dbReference type="OrthoDB" id="7472752at2759"/>
<comment type="caution">
    <text evidence="6">The sequence shown here is derived from an EMBL/GenBank/DDBJ whole genome shotgun (WGS) entry which is preliminary data.</text>
</comment>
<feature type="signal peptide" evidence="5">
    <location>
        <begin position="1"/>
        <end position="17"/>
    </location>
</feature>